<reference evidence="2 3" key="1">
    <citation type="journal article" date="2018" name="Evol. Lett.">
        <title>Horizontal gene cluster transfer increased hallucinogenic mushroom diversity.</title>
        <authorList>
            <person name="Reynolds H.T."/>
            <person name="Vijayakumar V."/>
            <person name="Gluck-Thaler E."/>
            <person name="Korotkin H.B."/>
            <person name="Matheny P.B."/>
            <person name="Slot J.C."/>
        </authorList>
    </citation>
    <scope>NUCLEOTIDE SEQUENCE [LARGE SCALE GENOMIC DNA]</scope>
    <source>
        <strain evidence="2 3">2631</strain>
    </source>
</reference>
<organism evidence="2 3">
    <name type="scientific">Psilocybe cyanescens</name>
    <dbReference type="NCBI Taxonomy" id="93625"/>
    <lineage>
        <taxon>Eukaryota</taxon>
        <taxon>Fungi</taxon>
        <taxon>Dikarya</taxon>
        <taxon>Basidiomycota</taxon>
        <taxon>Agaricomycotina</taxon>
        <taxon>Agaricomycetes</taxon>
        <taxon>Agaricomycetidae</taxon>
        <taxon>Agaricales</taxon>
        <taxon>Agaricineae</taxon>
        <taxon>Strophariaceae</taxon>
        <taxon>Psilocybe</taxon>
    </lineage>
</organism>
<dbReference type="InParanoid" id="A0A409XQ11"/>
<feature type="compositionally biased region" description="Low complexity" evidence="1">
    <location>
        <begin position="95"/>
        <end position="117"/>
    </location>
</feature>
<feature type="compositionally biased region" description="Basic and acidic residues" evidence="1">
    <location>
        <begin position="118"/>
        <end position="127"/>
    </location>
</feature>
<comment type="caution">
    <text evidence="2">The sequence shown here is derived from an EMBL/GenBank/DDBJ whole genome shotgun (WGS) entry which is preliminary data.</text>
</comment>
<dbReference type="AlphaFoldDB" id="A0A409XQ11"/>
<proteinExistence type="predicted"/>
<protein>
    <submittedName>
        <fullName evidence="2">Uncharacterized protein</fullName>
    </submittedName>
</protein>
<dbReference type="Proteomes" id="UP000283269">
    <property type="component" value="Unassembled WGS sequence"/>
</dbReference>
<feature type="region of interest" description="Disordered" evidence="1">
    <location>
        <begin position="95"/>
        <end position="127"/>
    </location>
</feature>
<sequence>MVNVTSHLPFNLHNKKPRFSSLSAVDVSTSTSTSFSSLSLSASASTLRSAKNLKLNRRSLNFTPSASYNAGTAGNLQVRVYAPLMSGSGSGAIVAPVPGHGAGAGEPSRSSSPTSRETSLHDRDEERERWGRWMPVLNVCLVQNVLFIPTAVAAGKKTQVVGKEAEGAWSRRGRARGRTSVWMWLTKLELELELMPQRKLKEKPKRSRGPAILIQPPLHVRRHHDLPILCH</sequence>
<accession>A0A409XQ11</accession>
<evidence type="ECO:0000313" key="3">
    <source>
        <dbReference type="Proteomes" id="UP000283269"/>
    </source>
</evidence>
<evidence type="ECO:0000256" key="1">
    <source>
        <dbReference type="SAM" id="MobiDB-lite"/>
    </source>
</evidence>
<name>A0A409XQ11_PSICY</name>
<keyword evidence="3" id="KW-1185">Reference proteome</keyword>
<evidence type="ECO:0000313" key="2">
    <source>
        <dbReference type="EMBL" id="PPQ92786.1"/>
    </source>
</evidence>
<dbReference type="EMBL" id="NHYD01000971">
    <property type="protein sequence ID" value="PPQ92786.1"/>
    <property type="molecule type" value="Genomic_DNA"/>
</dbReference>
<gene>
    <name evidence="2" type="ORF">CVT25_003835</name>
</gene>